<accession>A0A0A8ZSP0</accession>
<reference evidence="1" key="1">
    <citation type="submission" date="2014-09" db="EMBL/GenBank/DDBJ databases">
        <authorList>
            <person name="Magalhaes I.L.F."/>
            <person name="Oliveira U."/>
            <person name="Santos F.R."/>
            <person name="Vidigal T.H.D.A."/>
            <person name="Brescovit A.D."/>
            <person name="Santos A.J."/>
        </authorList>
    </citation>
    <scope>NUCLEOTIDE SEQUENCE</scope>
    <source>
        <tissue evidence="1">Shoot tissue taken approximately 20 cm above the soil surface</tissue>
    </source>
</reference>
<sequence>MHETTRPRLLTNFFSPHCSKQTTSPLLI</sequence>
<organism evidence="1">
    <name type="scientific">Arundo donax</name>
    <name type="common">Giant reed</name>
    <name type="synonym">Donax arundinaceus</name>
    <dbReference type="NCBI Taxonomy" id="35708"/>
    <lineage>
        <taxon>Eukaryota</taxon>
        <taxon>Viridiplantae</taxon>
        <taxon>Streptophyta</taxon>
        <taxon>Embryophyta</taxon>
        <taxon>Tracheophyta</taxon>
        <taxon>Spermatophyta</taxon>
        <taxon>Magnoliopsida</taxon>
        <taxon>Liliopsida</taxon>
        <taxon>Poales</taxon>
        <taxon>Poaceae</taxon>
        <taxon>PACMAD clade</taxon>
        <taxon>Arundinoideae</taxon>
        <taxon>Arundineae</taxon>
        <taxon>Arundo</taxon>
    </lineage>
</organism>
<evidence type="ECO:0000313" key="1">
    <source>
        <dbReference type="EMBL" id="JAD39785.1"/>
    </source>
</evidence>
<dbReference type="AlphaFoldDB" id="A0A0A8ZSP0"/>
<protein>
    <submittedName>
        <fullName evidence="1">Uncharacterized protein</fullName>
    </submittedName>
</protein>
<reference evidence="1" key="2">
    <citation type="journal article" date="2015" name="Data Brief">
        <title>Shoot transcriptome of the giant reed, Arundo donax.</title>
        <authorList>
            <person name="Barrero R.A."/>
            <person name="Guerrero F.D."/>
            <person name="Moolhuijzen P."/>
            <person name="Goolsby J.A."/>
            <person name="Tidwell J."/>
            <person name="Bellgard S.E."/>
            <person name="Bellgard M.I."/>
        </authorList>
    </citation>
    <scope>NUCLEOTIDE SEQUENCE</scope>
    <source>
        <tissue evidence="1">Shoot tissue taken approximately 20 cm above the soil surface</tissue>
    </source>
</reference>
<name>A0A0A8ZSP0_ARUDO</name>
<dbReference type="EMBL" id="GBRH01258110">
    <property type="protein sequence ID" value="JAD39785.1"/>
    <property type="molecule type" value="Transcribed_RNA"/>
</dbReference>
<proteinExistence type="predicted"/>